<reference evidence="3 4" key="1">
    <citation type="submission" date="2020-02" db="EMBL/GenBank/DDBJ databases">
        <title>Bacillus aquiflavi sp. nov., isolated from yellow water of strong flavor Chinese baijiu in Yibin region of China.</title>
        <authorList>
            <person name="Xie J."/>
        </authorList>
    </citation>
    <scope>NUCLEOTIDE SEQUENCE [LARGE SCALE GENOMIC DNA]</scope>
    <source>
        <strain evidence="3 4">SA4</strain>
    </source>
</reference>
<evidence type="ECO:0000256" key="2">
    <source>
        <dbReference type="SAM" id="Coils"/>
    </source>
</evidence>
<proteinExistence type="inferred from homology"/>
<evidence type="ECO:0000313" key="4">
    <source>
        <dbReference type="Proteomes" id="UP000481043"/>
    </source>
</evidence>
<dbReference type="Pfam" id="PF05949">
    <property type="entry name" value="DUF881"/>
    <property type="match status" value="1"/>
</dbReference>
<dbReference type="PANTHER" id="PTHR37313">
    <property type="entry name" value="UPF0749 PROTEIN RV1825"/>
    <property type="match status" value="1"/>
</dbReference>
<feature type="coiled-coil region" evidence="2">
    <location>
        <begin position="27"/>
        <end position="61"/>
    </location>
</feature>
<protein>
    <submittedName>
        <fullName evidence="3">DUF881 domain-containing protein</fullName>
    </submittedName>
</protein>
<sequence>MLAIQFQTTNEPVVRDTRDAWELREAIDKELEEQSKLIQEIRKYEETIEKYESEIEQSKELALKNTLQELREEAGLTDISGQGITITIESIFTEPVIGQSTPQVSAEVLRRLINELNINGAKHISIAEQRYINTTAIRDVNGFTTINNFRLPRVPIEVKVLADDPQRLYNRMIASESIEFEFEIEGLMLVFSSPINHLTIPAYDQPIRLKHTQPVETEKGGS</sequence>
<dbReference type="Gene3D" id="3.30.70.1880">
    <property type="entry name" value="Protein of unknown function DUF881"/>
    <property type="match status" value="1"/>
</dbReference>
<dbReference type="EMBL" id="JAAIWM010000001">
    <property type="protein sequence ID" value="NEY70324.1"/>
    <property type="molecule type" value="Genomic_DNA"/>
</dbReference>
<name>A0A6M0Q2E8_9BACI</name>
<comment type="caution">
    <text evidence="3">The sequence shown here is derived from an EMBL/GenBank/DDBJ whole genome shotgun (WGS) entry which is preliminary data.</text>
</comment>
<accession>A0A6M0Q2E8</accession>
<keyword evidence="2" id="KW-0175">Coiled coil</keyword>
<dbReference type="PANTHER" id="PTHR37313:SF2">
    <property type="entry name" value="UPF0749 PROTEIN YLXX"/>
    <property type="match status" value="1"/>
</dbReference>
<evidence type="ECO:0000313" key="3">
    <source>
        <dbReference type="EMBL" id="NEY70324.1"/>
    </source>
</evidence>
<organism evidence="3 4">
    <name type="scientific">Bacillus mesophilus</name>
    <dbReference type="NCBI Taxonomy" id="1808955"/>
    <lineage>
        <taxon>Bacteria</taxon>
        <taxon>Bacillati</taxon>
        <taxon>Bacillota</taxon>
        <taxon>Bacilli</taxon>
        <taxon>Bacillales</taxon>
        <taxon>Bacillaceae</taxon>
        <taxon>Bacillus</taxon>
    </lineage>
</organism>
<keyword evidence="4" id="KW-1185">Reference proteome</keyword>
<gene>
    <name evidence="3" type="ORF">G4D63_01095</name>
</gene>
<dbReference type="InterPro" id="IPR010273">
    <property type="entry name" value="DUF881"/>
</dbReference>
<comment type="similarity">
    <text evidence="1">Belongs to the UPF0749 family.</text>
</comment>
<dbReference type="Proteomes" id="UP000481043">
    <property type="component" value="Unassembled WGS sequence"/>
</dbReference>
<evidence type="ECO:0000256" key="1">
    <source>
        <dbReference type="ARBA" id="ARBA00009108"/>
    </source>
</evidence>
<dbReference type="AlphaFoldDB" id="A0A6M0Q2E8"/>